<evidence type="ECO:0000256" key="1">
    <source>
        <dbReference type="SAM" id="MobiDB-lite"/>
    </source>
</evidence>
<dbReference type="WBParaSite" id="nRc.2.0.1.t06797-RA">
    <property type="protein sequence ID" value="nRc.2.0.1.t06797-RA"/>
    <property type="gene ID" value="nRc.2.0.1.g06797"/>
</dbReference>
<accession>A0A915HYZ9</accession>
<feature type="region of interest" description="Disordered" evidence="1">
    <location>
        <begin position="48"/>
        <end position="68"/>
    </location>
</feature>
<name>A0A915HYZ9_ROMCU</name>
<evidence type="ECO:0000313" key="3">
    <source>
        <dbReference type="WBParaSite" id="nRc.2.0.1.t06797-RA"/>
    </source>
</evidence>
<dbReference type="AlphaFoldDB" id="A0A915HYZ9"/>
<sequence>MFIFETFTVTPKDQTMFFSLIDGEHTIMISFDGADDWDGVYTLNVDPNDPSEIVDSTRNTKKEEEETV</sequence>
<reference evidence="3" key="1">
    <citation type="submission" date="2022-11" db="UniProtKB">
        <authorList>
            <consortium name="WormBaseParasite"/>
        </authorList>
    </citation>
    <scope>IDENTIFICATION</scope>
</reference>
<feature type="compositionally biased region" description="Basic and acidic residues" evidence="1">
    <location>
        <begin position="58"/>
        <end position="68"/>
    </location>
</feature>
<evidence type="ECO:0000313" key="2">
    <source>
        <dbReference type="Proteomes" id="UP000887565"/>
    </source>
</evidence>
<protein>
    <submittedName>
        <fullName evidence="3">Uncharacterized protein</fullName>
    </submittedName>
</protein>
<keyword evidence="2" id="KW-1185">Reference proteome</keyword>
<dbReference type="Proteomes" id="UP000887565">
    <property type="component" value="Unplaced"/>
</dbReference>
<proteinExistence type="predicted"/>
<organism evidence="2 3">
    <name type="scientific">Romanomermis culicivorax</name>
    <name type="common">Nematode worm</name>
    <dbReference type="NCBI Taxonomy" id="13658"/>
    <lineage>
        <taxon>Eukaryota</taxon>
        <taxon>Metazoa</taxon>
        <taxon>Ecdysozoa</taxon>
        <taxon>Nematoda</taxon>
        <taxon>Enoplea</taxon>
        <taxon>Dorylaimia</taxon>
        <taxon>Mermithida</taxon>
        <taxon>Mermithoidea</taxon>
        <taxon>Mermithidae</taxon>
        <taxon>Romanomermis</taxon>
    </lineage>
</organism>